<protein>
    <submittedName>
        <fullName evidence="1">Permuted papain-like amidase YaeF/Yiix C92 family enzyme</fullName>
    </submittedName>
</protein>
<keyword evidence="2" id="KW-1185">Reference proteome</keyword>
<dbReference type="AlphaFoldDB" id="A0A2T0XSF1"/>
<dbReference type="Proteomes" id="UP000252733">
    <property type="component" value="Unassembled WGS sequence"/>
</dbReference>
<proteinExistence type="predicted"/>
<dbReference type="STRING" id="1168289.GCA_000259075_00507"/>
<dbReference type="InterPro" id="IPR038765">
    <property type="entry name" value="Papain-like_cys_pep_sf"/>
</dbReference>
<dbReference type="EMBL" id="QPIZ01000025">
    <property type="protein sequence ID" value="RCW29843.1"/>
    <property type="molecule type" value="Genomic_DNA"/>
</dbReference>
<gene>
    <name evidence="1" type="ORF">DFO77_12536</name>
</gene>
<dbReference type="RefSeq" id="WP_106151829.1">
    <property type="nucleotide sequence ID" value="NZ_PVTS01000002.1"/>
</dbReference>
<evidence type="ECO:0000313" key="1">
    <source>
        <dbReference type="EMBL" id="RCW29843.1"/>
    </source>
</evidence>
<sequence>MKLLENLRNKGLTFFGDIKVYVYPMFLLYDPGSYLIKGDEMREAMKSVRPGDILIRGYRSYLDGYFIPGFFTHAGIFIGETTLDKARKYVPDVRQDAIVAGEQMVIHAMAKGVFMEDFLNFCRCDYMVVLRRNPSIESGKGDNLSTDEVIGSAIRFLNRPYDFGFNFSNYNALSCTELVYACFQKVLKDYGVSIKSRQVFFLRKEILIPDDFITPGFRLVWKSKSVRYSDIAVIQLKNKNRNG</sequence>
<organism evidence="1 2">
    <name type="scientific">Marinilabilia salmonicolor</name>
    <dbReference type="NCBI Taxonomy" id="989"/>
    <lineage>
        <taxon>Bacteria</taxon>
        <taxon>Pseudomonadati</taxon>
        <taxon>Bacteroidota</taxon>
        <taxon>Bacteroidia</taxon>
        <taxon>Marinilabiliales</taxon>
        <taxon>Marinilabiliaceae</taxon>
        <taxon>Marinilabilia</taxon>
    </lineage>
</organism>
<reference evidence="1 2" key="1">
    <citation type="submission" date="2018-07" db="EMBL/GenBank/DDBJ databases">
        <title>Freshwater and sediment microbial communities from various areas in North America, analyzing microbe dynamics in response to fracking.</title>
        <authorList>
            <person name="Lamendella R."/>
        </authorList>
    </citation>
    <scope>NUCLEOTIDE SEQUENCE [LARGE SCALE GENOMIC DNA]</scope>
    <source>
        <strain evidence="1 2">160A</strain>
    </source>
</reference>
<dbReference type="SUPFAM" id="SSF54001">
    <property type="entry name" value="Cysteine proteinases"/>
    <property type="match status" value="1"/>
</dbReference>
<dbReference type="OrthoDB" id="195541at2"/>
<name>A0A2T0XSF1_9BACT</name>
<accession>A0A2T0XSF1</accession>
<dbReference type="Pfam" id="PF05708">
    <property type="entry name" value="Peptidase_C92"/>
    <property type="match status" value="1"/>
</dbReference>
<evidence type="ECO:0000313" key="2">
    <source>
        <dbReference type="Proteomes" id="UP000252733"/>
    </source>
</evidence>
<dbReference type="InterPro" id="IPR024453">
    <property type="entry name" value="Peptidase_C92"/>
</dbReference>
<comment type="caution">
    <text evidence="1">The sequence shown here is derived from an EMBL/GenBank/DDBJ whole genome shotgun (WGS) entry which is preliminary data.</text>
</comment>
<dbReference type="Gene3D" id="3.90.1720.10">
    <property type="entry name" value="endopeptidase domain like (from Nostoc punctiforme)"/>
    <property type="match status" value="1"/>
</dbReference>